<dbReference type="EMBL" id="JACSQP010000004">
    <property type="protein sequence ID" value="MBD7957766.1"/>
    <property type="molecule type" value="Genomic_DNA"/>
</dbReference>
<sequence>MKRIDIAYGGNAYSIGNRDIDEMRAQIAATVAGDAPAFWLEVNYGEGQFRPTYLLISAATQLSLTPIAGDEETLPSP</sequence>
<keyword evidence="2" id="KW-1185">Reference proteome</keyword>
<evidence type="ECO:0000313" key="1">
    <source>
        <dbReference type="EMBL" id="MBD7957766.1"/>
    </source>
</evidence>
<organism evidence="1 2">
    <name type="scientific">Microbacterium pullorum</name>
    <dbReference type="NCBI Taxonomy" id="2762236"/>
    <lineage>
        <taxon>Bacteria</taxon>
        <taxon>Bacillati</taxon>
        <taxon>Actinomycetota</taxon>
        <taxon>Actinomycetes</taxon>
        <taxon>Micrococcales</taxon>
        <taxon>Microbacteriaceae</taxon>
        <taxon>Microbacterium</taxon>
    </lineage>
</organism>
<comment type="caution">
    <text evidence="1">The sequence shown here is derived from an EMBL/GenBank/DDBJ whole genome shotgun (WGS) entry which is preliminary data.</text>
</comment>
<gene>
    <name evidence="1" type="ORF">H9651_08955</name>
</gene>
<dbReference type="RefSeq" id="WP_191718928.1">
    <property type="nucleotide sequence ID" value="NZ_JACSQP010000004.1"/>
</dbReference>
<dbReference type="Proteomes" id="UP000648352">
    <property type="component" value="Unassembled WGS sequence"/>
</dbReference>
<protein>
    <submittedName>
        <fullName evidence="1">Uncharacterized protein</fullName>
    </submittedName>
</protein>
<proteinExistence type="predicted"/>
<reference evidence="1 2" key="1">
    <citation type="submission" date="2020-08" db="EMBL/GenBank/DDBJ databases">
        <title>A Genomic Blueprint of the Chicken Gut Microbiome.</title>
        <authorList>
            <person name="Gilroy R."/>
            <person name="Ravi A."/>
            <person name="Getino M."/>
            <person name="Pursley I."/>
            <person name="Horton D.L."/>
            <person name="Alikhan N.-F."/>
            <person name="Baker D."/>
            <person name="Gharbi K."/>
            <person name="Hall N."/>
            <person name="Watson M."/>
            <person name="Adriaenssens E.M."/>
            <person name="Foster-Nyarko E."/>
            <person name="Jarju S."/>
            <person name="Secka A."/>
            <person name="Antonio M."/>
            <person name="Oren A."/>
            <person name="Chaudhuri R."/>
            <person name="La Ragione R.M."/>
            <person name="Hildebrand F."/>
            <person name="Pallen M.J."/>
        </authorList>
    </citation>
    <scope>NUCLEOTIDE SEQUENCE [LARGE SCALE GENOMIC DNA]</scope>
    <source>
        <strain evidence="1 2">Sa4CUA7</strain>
    </source>
</reference>
<name>A0ABR8S2P4_9MICO</name>
<accession>A0ABR8S2P4</accession>
<evidence type="ECO:0000313" key="2">
    <source>
        <dbReference type="Proteomes" id="UP000648352"/>
    </source>
</evidence>